<protein>
    <submittedName>
        <fullName evidence="2">Uncharacterized protein</fullName>
    </submittedName>
</protein>
<evidence type="ECO:0000313" key="2">
    <source>
        <dbReference type="EMBL" id="MFC3303120.1"/>
    </source>
</evidence>
<evidence type="ECO:0000313" key="3">
    <source>
        <dbReference type="Proteomes" id="UP001595607"/>
    </source>
</evidence>
<accession>A0ABV7MEF4</accession>
<dbReference type="EMBL" id="JBHRVA010000003">
    <property type="protein sequence ID" value="MFC3303120.1"/>
    <property type="molecule type" value="Genomic_DNA"/>
</dbReference>
<dbReference type="Proteomes" id="UP001595607">
    <property type="component" value="Unassembled WGS sequence"/>
</dbReference>
<comment type="caution">
    <text evidence="2">The sequence shown here is derived from an EMBL/GenBank/DDBJ whole genome shotgun (WGS) entry which is preliminary data.</text>
</comment>
<sequence>MRLFTDTRVSLATVCAVWISLFGPTIAMVAGVVLIGGGLREAGAVFFAATLFSAADVFGMLVRMSGDAEGHDRALAAIFDLPMVPMARALSARYL</sequence>
<feature type="transmembrane region" description="Helical" evidence="1">
    <location>
        <begin position="42"/>
        <end position="62"/>
    </location>
</feature>
<name>A0ABV7MEF4_9PROT</name>
<proteinExistence type="predicted"/>
<reference evidence="3" key="1">
    <citation type="journal article" date="2019" name="Int. J. Syst. Evol. Microbiol.">
        <title>The Global Catalogue of Microorganisms (GCM) 10K type strain sequencing project: providing services to taxonomists for standard genome sequencing and annotation.</title>
        <authorList>
            <consortium name="The Broad Institute Genomics Platform"/>
            <consortium name="The Broad Institute Genome Sequencing Center for Infectious Disease"/>
            <person name="Wu L."/>
            <person name="Ma J."/>
        </authorList>
    </citation>
    <scope>NUCLEOTIDE SEQUENCE [LARGE SCALE GENOMIC DNA]</scope>
    <source>
        <strain evidence="3">KCTC 22245</strain>
    </source>
</reference>
<keyword evidence="1" id="KW-0472">Membrane</keyword>
<dbReference type="RefSeq" id="WP_189575355.1">
    <property type="nucleotide sequence ID" value="NZ_BMXU01000002.1"/>
</dbReference>
<feature type="transmembrane region" description="Helical" evidence="1">
    <location>
        <begin position="12"/>
        <end position="36"/>
    </location>
</feature>
<keyword evidence="1" id="KW-0812">Transmembrane</keyword>
<keyword evidence="1" id="KW-1133">Transmembrane helix</keyword>
<keyword evidence="3" id="KW-1185">Reference proteome</keyword>
<evidence type="ECO:0000256" key="1">
    <source>
        <dbReference type="SAM" id="Phobius"/>
    </source>
</evidence>
<organism evidence="2 3">
    <name type="scientific">Parvularcula lutaonensis</name>
    <dbReference type="NCBI Taxonomy" id="491923"/>
    <lineage>
        <taxon>Bacteria</taxon>
        <taxon>Pseudomonadati</taxon>
        <taxon>Pseudomonadota</taxon>
        <taxon>Alphaproteobacteria</taxon>
        <taxon>Parvularculales</taxon>
        <taxon>Parvularculaceae</taxon>
        <taxon>Parvularcula</taxon>
    </lineage>
</organism>
<gene>
    <name evidence="2" type="ORF">ACFONP_10290</name>
</gene>